<feature type="region of interest" description="Disordered" evidence="1">
    <location>
        <begin position="192"/>
        <end position="214"/>
    </location>
</feature>
<evidence type="ECO:0000313" key="4">
    <source>
        <dbReference type="Proteomes" id="UP000463983"/>
    </source>
</evidence>
<dbReference type="EMBL" id="CP047901">
    <property type="protein sequence ID" value="QHO62996.1"/>
    <property type="molecule type" value="Genomic_DNA"/>
</dbReference>
<accession>A0A857N4M5</accession>
<organism evidence="3 4">
    <name type="scientific">Candidatus Chazhemtobacterium aquaticus</name>
    <dbReference type="NCBI Taxonomy" id="2715735"/>
    <lineage>
        <taxon>Bacteria</taxon>
        <taxon>Candidatus Chazhemtobacteraceae</taxon>
        <taxon>Candidatus Chazhemtobacterium</taxon>
    </lineage>
</organism>
<keyword evidence="2" id="KW-0472">Membrane</keyword>
<gene>
    <name evidence="3" type="ORF">MICH65_0015</name>
</gene>
<evidence type="ECO:0000256" key="2">
    <source>
        <dbReference type="SAM" id="Phobius"/>
    </source>
</evidence>
<sequence length="356" mass="38189">MNPRRLFLILLPIIPVIIGLILFLVASSQNQDIRQRASGTNQPIITISTSPSSPKANQPVTITLSLNTTTKSISGLEMKNFLIIPDSNISFANTPTLTSINIPELEVFHSSVQQNSPTSDQITAITHILTLKSTNTPYSTHNQLVPFATISFTPTATGSVQLKFDVNNTIMTEYQSDTGNILGSLDNLTLTITNPDQDDNDDGNNGDNDDNDQDNTDEITYASCNQTCNSHYDCKAGLFCYQNTCREPACPSASDCQCPTTTPTPTATPTATPTITPTSTPTSTTTPETLSLNYTNDQQFTITLSPSPTATSTPTPTVISPPPDSNPNLKVALIAASASFIVLLLTYLSLKRPPSA</sequence>
<evidence type="ECO:0000256" key="1">
    <source>
        <dbReference type="SAM" id="MobiDB-lite"/>
    </source>
</evidence>
<evidence type="ECO:0000313" key="3">
    <source>
        <dbReference type="EMBL" id="QHO62996.1"/>
    </source>
</evidence>
<protein>
    <submittedName>
        <fullName evidence="3">Uncharacterized protein</fullName>
    </submittedName>
</protein>
<name>A0A857N4M5_9BACT</name>
<feature type="region of interest" description="Disordered" evidence="1">
    <location>
        <begin position="262"/>
        <end position="286"/>
    </location>
</feature>
<dbReference type="AlphaFoldDB" id="A0A857N4M5"/>
<keyword evidence="4" id="KW-1185">Reference proteome</keyword>
<keyword evidence="2" id="KW-0812">Transmembrane</keyword>
<proteinExistence type="predicted"/>
<reference evidence="4" key="1">
    <citation type="journal article" date="2020" name="Microorganisms">
        <title>Complete Genome of a Member of a New Bacterial Lineage in the Microgenomates Group Reveals an Unusual Nucleotide Composition Disparity Between Two Strands of DNA and Limited Metabolic Potential.</title>
        <authorList>
            <person name="Kadnikov V.V."/>
            <person name="Mardanov A.V."/>
            <person name="Beletsky A.V."/>
            <person name="Karnachuk O.V."/>
            <person name="Ravin N.V."/>
        </authorList>
    </citation>
    <scope>NUCLEOTIDE SEQUENCE [LARGE SCALE GENOMIC DNA]</scope>
</reference>
<feature type="transmembrane region" description="Helical" evidence="2">
    <location>
        <begin position="331"/>
        <end position="350"/>
    </location>
</feature>
<dbReference type="RefSeq" id="WP_161931406.1">
    <property type="nucleotide sequence ID" value="NZ_CP047901.1"/>
</dbReference>
<dbReference type="Proteomes" id="UP000463983">
    <property type="component" value="Chromosome"/>
</dbReference>
<dbReference type="KEGG" id="caqa:MICH65_0015"/>
<feature type="compositionally biased region" description="Acidic residues" evidence="1">
    <location>
        <begin position="196"/>
        <end position="214"/>
    </location>
</feature>
<keyword evidence="2" id="KW-1133">Transmembrane helix</keyword>